<keyword evidence="1" id="KW-0812">Transmembrane</keyword>
<accession>E0N9E0</accession>
<keyword evidence="1" id="KW-0472">Membrane</keyword>
<dbReference type="AlphaFoldDB" id="E0N9E0"/>
<dbReference type="Proteomes" id="UP000005526">
    <property type="component" value="Unassembled WGS sequence"/>
</dbReference>
<comment type="caution">
    <text evidence="2">The sequence shown here is derived from an EMBL/GenBank/DDBJ whole genome shotgun (WGS) entry which is preliminary data.</text>
</comment>
<organism evidence="2 3">
    <name type="scientific">Neisseria meningitidis serogroup B (strain ATCC 13091 / M2091)</name>
    <dbReference type="NCBI Taxonomy" id="862513"/>
    <lineage>
        <taxon>Bacteria</taxon>
        <taxon>Pseudomonadati</taxon>
        <taxon>Pseudomonadota</taxon>
        <taxon>Betaproteobacteria</taxon>
        <taxon>Neisseriales</taxon>
        <taxon>Neisseriaceae</taxon>
        <taxon>Neisseria</taxon>
    </lineage>
</organism>
<evidence type="ECO:0000313" key="2">
    <source>
        <dbReference type="EMBL" id="EFM04398.1"/>
    </source>
</evidence>
<name>E0N9E0_NEIM3</name>
<dbReference type="EMBL" id="AEEF01000056">
    <property type="protein sequence ID" value="EFM04398.1"/>
    <property type="molecule type" value="Genomic_DNA"/>
</dbReference>
<gene>
    <name evidence="2" type="ORF">HMPREF0602_1120</name>
</gene>
<sequence>MGFLFFPIDSCCVAFLDSRLRGNDGGGVSVFSDGFLWFFSYWIPAFAGMTAAGRQTTIHNY</sequence>
<keyword evidence="1" id="KW-1133">Transmembrane helix</keyword>
<reference evidence="2 3" key="1">
    <citation type="submission" date="2010-07" db="EMBL/GenBank/DDBJ databases">
        <authorList>
            <person name="Muzny D."/>
            <person name="Qin X."/>
            <person name="Deng J."/>
            <person name="Jiang H."/>
            <person name="Liu Y."/>
            <person name="Qu J."/>
            <person name="Song X.-Z."/>
            <person name="Zhang L."/>
            <person name="Thornton R."/>
            <person name="Coyle M."/>
            <person name="Francisco L."/>
            <person name="Jackson L."/>
            <person name="Javaid M."/>
            <person name="Korchina V."/>
            <person name="Kovar C."/>
            <person name="Mata R."/>
            <person name="Mathew T."/>
            <person name="Ngo R."/>
            <person name="Nguyen L."/>
            <person name="Nguyen N."/>
            <person name="Okwuonu G."/>
            <person name="Ongeri F."/>
            <person name="Pham C."/>
            <person name="Simmons D."/>
            <person name="Wilczek-Boney K."/>
            <person name="Hale W."/>
            <person name="Jakkamsetti A."/>
            <person name="Pham P."/>
            <person name="Ruth R."/>
            <person name="San Lucas F."/>
            <person name="Warren J."/>
            <person name="Zhang J."/>
            <person name="Zhao Z."/>
            <person name="Zhou C."/>
            <person name="Zhu D."/>
            <person name="Lee S."/>
            <person name="Bess C."/>
            <person name="Blankenburg K."/>
            <person name="Forbes L."/>
            <person name="Fu Q."/>
            <person name="Gubbala S."/>
            <person name="Hirani K."/>
            <person name="Jayaseelan J.C."/>
            <person name="Lara F."/>
            <person name="Munidasa M."/>
            <person name="Palculict T."/>
            <person name="Patil S."/>
            <person name="Pu L.-L."/>
            <person name="Saada N."/>
            <person name="Tang L."/>
            <person name="Weissenberger G."/>
            <person name="Zhu Y."/>
            <person name="Hemphill L."/>
            <person name="Shang Y."/>
            <person name="Youmans B."/>
            <person name="Ayvaz T."/>
            <person name="Ross M."/>
            <person name="Santibanez J."/>
            <person name="Aqrawi P."/>
            <person name="Gross S."/>
            <person name="Joshi V."/>
            <person name="Fowler G."/>
            <person name="Nazareth L."/>
            <person name="Reid J."/>
            <person name="Worley K."/>
            <person name="Petrosino J."/>
            <person name="Highlander S."/>
            <person name="Gibbs R."/>
        </authorList>
    </citation>
    <scope>NUCLEOTIDE SEQUENCE [LARGE SCALE GENOMIC DNA]</scope>
    <source>
        <strain evidence="2 3">ATCC 13091</strain>
    </source>
</reference>
<protein>
    <submittedName>
        <fullName evidence="2">Uncharacterized protein</fullName>
    </submittedName>
</protein>
<dbReference type="HOGENOM" id="CLU_2917872_0_0_4"/>
<evidence type="ECO:0000313" key="3">
    <source>
        <dbReference type="Proteomes" id="UP000005526"/>
    </source>
</evidence>
<proteinExistence type="predicted"/>
<evidence type="ECO:0000256" key="1">
    <source>
        <dbReference type="SAM" id="Phobius"/>
    </source>
</evidence>
<feature type="transmembrane region" description="Helical" evidence="1">
    <location>
        <begin position="35"/>
        <end position="53"/>
    </location>
</feature>